<dbReference type="SMART" id="SM00530">
    <property type="entry name" value="HTH_XRE"/>
    <property type="match status" value="1"/>
</dbReference>
<dbReference type="InterPro" id="IPR010982">
    <property type="entry name" value="Lambda_DNA-bd_dom_sf"/>
</dbReference>
<evidence type="ECO:0000259" key="1">
    <source>
        <dbReference type="PROSITE" id="PS50943"/>
    </source>
</evidence>
<gene>
    <name evidence="2" type="ORF">FB558_1290</name>
</gene>
<evidence type="ECO:0000313" key="2">
    <source>
        <dbReference type="EMBL" id="TQM14525.1"/>
    </source>
</evidence>
<dbReference type="Gene3D" id="1.10.260.40">
    <property type="entry name" value="lambda repressor-like DNA-binding domains"/>
    <property type="match status" value="1"/>
</dbReference>
<dbReference type="Proteomes" id="UP000315677">
    <property type="component" value="Unassembled WGS sequence"/>
</dbReference>
<dbReference type="InterPro" id="IPR041413">
    <property type="entry name" value="MLTR_LBD"/>
</dbReference>
<protein>
    <submittedName>
        <fullName evidence="2">Helix-turn-helix protein</fullName>
    </submittedName>
</protein>
<dbReference type="AlphaFoldDB" id="A0A543DYW8"/>
<dbReference type="CDD" id="cd00093">
    <property type="entry name" value="HTH_XRE"/>
    <property type="match status" value="1"/>
</dbReference>
<proteinExistence type="predicted"/>
<dbReference type="Pfam" id="PF13560">
    <property type="entry name" value="HTH_31"/>
    <property type="match status" value="1"/>
</dbReference>
<sequence>MRSVPNLLGEFLRARRELTRPEDHGLPVGRRRVPGLRREEVAMLAGISADYYLRLERGRDRHPSTQVVEALARVLELDAESTAYLASLAAPAPRVPRRSRREPERAAPEIVRLLESMAGVPAFVLGRCMDVLAANRLCELLCGTIPGDGNIVRHVFLDPGAREFYPDWSDVAEETVAALRASAADAPDDPRLVTLVGELSVRSDEFRRLWARHDVRAKAAGRKRLVSPVVGEVTVGWESLAVASAPGQLVVTYFAEPGSPSAAALARLQELAARQ</sequence>
<dbReference type="PANTHER" id="PTHR35010:SF2">
    <property type="entry name" value="BLL4672 PROTEIN"/>
    <property type="match status" value="1"/>
</dbReference>
<keyword evidence="3" id="KW-1185">Reference proteome</keyword>
<accession>A0A543DYW8</accession>
<dbReference type="PROSITE" id="PS50943">
    <property type="entry name" value="HTH_CROC1"/>
    <property type="match status" value="1"/>
</dbReference>
<dbReference type="Gene3D" id="3.30.450.180">
    <property type="match status" value="1"/>
</dbReference>
<comment type="caution">
    <text evidence="2">The sequence shown here is derived from an EMBL/GenBank/DDBJ whole genome shotgun (WGS) entry which is preliminary data.</text>
</comment>
<evidence type="ECO:0000313" key="3">
    <source>
        <dbReference type="Proteomes" id="UP000315677"/>
    </source>
</evidence>
<name>A0A543DYW8_9PSEU</name>
<dbReference type="EMBL" id="VFPA01000001">
    <property type="protein sequence ID" value="TQM14525.1"/>
    <property type="molecule type" value="Genomic_DNA"/>
</dbReference>
<organism evidence="2 3">
    <name type="scientific">Pseudonocardia kunmingensis</name>
    <dbReference type="NCBI Taxonomy" id="630975"/>
    <lineage>
        <taxon>Bacteria</taxon>
        <taxon>Bacillati</taxon>
        <taxon>Actinomycetota</taxon>
        <taxon>Actinomycetes</taxon>
        <taxon>Pseudonocardiales</taxon>
        <taxon>Pseudonocardiaceae</taxon>
        <taxon>Pseudonocardia</taxon>
    </lineage>
</organism>
<dbReference type="PANTHER" id="PTHR35010">
    <property type="entry name" value="BLL4672 PROTEIN-RELATED"/>
    <property type="match status" value="1"/>
</dbReference>
<reference evidence="2 3" key="1">
    <citation type="submission" date="2019-06" db="EMBL/GenBank/DDBJ databases">
        <title>Sequencing the genomes of 1000 actinobacteria strains.</title>
        <authorList>
            <person name="Klenk H.-P."/>
        </authorList>
    </citation>
    <scope>NUCLEOTIDE SEQUENCE [LARGE SCALE GENOMIC DNA]</scope>
    <source>
        <strain evidence="2 3">DSM 45301</strain>
    </source>
</reference>
<dbReference type="SUPFAM" id="SSF47413">
    <property type="entry name" value="lambda repressor-like DNA-binding domains"/>
    <property type="match status" value="1"/>
</dbReference>
<dbReference type="InterPro" id="IPR001387">
    <property type="entry name" value="Cro/C1-type_HTH"/>
</dbReference>
<dbReference type="GO" id="GO:0003677">
    <property type="term" value="F:DNA binding"/>
    <property type="evidence" value="ECO:0007669"/>
    <property type="project" value="InterPro"/>
</dbReference>
<dbReference type="Pfam" id="PF17765">
    <property type="entry name" value="MLTR_LBD"/>
    <property type="match status" value="1"/>
</dbReference>
<feature type="domain" description="HTH cro/C1-type" evidence="1">
    <location>
        <begin position="35"/>
        <end position="82"/>
    </location>
</feature>